<dbReference type="AlphaFoldDB" id="A0A267GEU6"/>
<comment type="pathway">
    <text evidence="1">Protein modification; protein ubiquitination.</text>
</comment>
<keyword evidence="3" id="KW-1017">Isopeptide bond</keyword>
<evidence type="ECO:0000256" key="11">
    <source>
        <dbReference type="RuleBase" id="RU003829"/>
    </source>
</evidence>
<evidence type="ECO:0000259" key="13">
    <source>
        <dbReference type="PROSITE" id="PS50069"/>
    </source>
</evidence>
<dbReference type="InterPro" id="IPR016158">
    <property type="entry name" value="Cullin_homology"/>
</dbReference>
<dbReference type="InterPro" id="IPR036388">
    <property type="entry name" value="WH-like_DNA-bd_sf"/>
</dbReference>
<dbReference type="OrthoDB" id="27073at2759"/>
<dbReference type="SUPFAM" id="SSF46785">
    <property type="entry name" value="Winged helix' DNA-binding domain"/>
    <property type="match status" value="1"/>
</dbReference>
<feature type="compositionally biased region" description="Low complexity" evidence="12">
    <location>
        <begin position="21"/>
        <end position="37"/>
    </location>
</feature>
<evidence type="ECO:0000256" key="2">
    <source>
        <dbReference type="ARBA" id="ARBA00006019"/>
    </source>
</evidence>
<proteinExistence type="inferred from homology"/>
<evidence type="ECO:0000256" key="7">
    <source>
        <dbReference type="ARBA" id="ARBA00022843"/>
    </source>
</evidence>
<name>A0A267GEU6_9PLAT</name>
<dbReference type="SMART" id="SM00884">
    <property type="entry name" value="Cullin_Nedd8"/>
    <property type="match status" value="1"/>
</dbReference>
<dbReference type="FunFam" id="3.30.230.130:FF:000001">
    <property type="entry name" value="Cullin 4A"/>
    <property type="match status" value="1"/>
</dbReference>
<dbReference type="SUPFAM" id="SSF75632">
    <property type="entry name" value="Cullin homology domain"/>
    <property type="match status" value="1"/>
</dbReference>
<accession>A0A267GEU6</accession>
<dbReference type="EMBL" id="NIVC01000366">
    <property type="protein sequence ID" value="PAA84560.1"/>
    <property type="molecule type" value="Genomic_DNA"/>
</dbReference>
<dbReference type="InterPro" id="IPR019559">
    <property type="entry name" value="Cullin_neddylation_domain"/>
</dbReference>
<evidence type="ECO:0000256" key="3">
    <source>
        <dbReference type="ARBA" id="ARBA00022499"/>
    </source>
</evidence>
<reference evidence="14 15" key="1">
    <citation type="submission" date="2017-06" db="EMBL/GenBank/DDBJ databases">
        <title>A platform for efficient transgenesis in Macrostomum lignano, a flatworm model organism for stem cell research.</title>
        <authorList>
            <person name="Berezikov E."/>
        </authorList>
    </citation>
    <scope>NUCLEOTIDE SEQUENCE [LARGE SCALE GENOMIC DNA]</scope>
    <source>
        <strain evidence="14">DV1</strain>
        <tissue evidence="14">Whole organism</tissue>
    </source>
</reference>
<gene>
    <name evidence="14" type="ORF">BOX15_Mlig016126g1</name>
</gene>
<comment type="similarity">
    <text evidence="2 10 11">Belongs to the cullin family.</text>
</comment>
<feature type="domain" description="Cullin family profile" evidence="13">
    <location>
        <begin position="407"/>
        <end position="636"/>
    </location>
</feature>
<keyword evidence="7" id="KW-0832">Ubl conjugation</keyword>
<dbReference type="InterPro" id="IPR001373">
    <property type="entry name" value="Cullin_N"/>
</dbReference>
<evidence type="ECO:0000256" key="1">
    <source>
        <dbReference type="ARBA" id="ARBA00004906"/>
    </source>
</evidence>
<organism evidence="14 15">
    <name type="scientific">Macrostomum lignano</name>
    <dbReference type="NCBI Taxonomy" id="282301"/>
    <lineage>
        <taxon>Eukaryota</taxon>
        <taxon>Metazoa</taxon>
        <taxon>Spiralia</taxon>
        <taxon>Lophotrochozoa</taxon>
        <taxon>Platyhelminthes</taxon>
        <taxon>Rhabditophora</taxon>
        <taxon>Macrostomorpha</taxon>
        <taxon>Macrostomida</taxon>
        <taxon>Macrostomidae</taxon>
        <taxon>Macrostomum</taxon>
    </lineage>
</organism>
<dbReference type="PANTHER" id="PTHR11932">
    <property type="entry name" value="CULLIN"/>
    <property type="match status" value="1"/>
</dbReference>
<dbReference type="Pfam" id="PF10557">
    <property type="entry name" value="Cullin_Nedd8"/>
    <property type="match status" value="1"/>
</dbReference>
<evidence type="ECO:0000256" key="6">
    <source>
        <dbReference type="ARBA" id="ARBA00022786"/>
    </source>
</evidence>
<evidence type="ECO:0000256" key="8">
    <source>
        <dbReference type="ARBA" id="ARBA00023204"/>
    </source>
</evidence>
<dbReference type="InterPro" id="IPR016159">
    <property type="entry name" value="Cullin_repeat-like_dom_sf"/>
</dbReference>
<dbReference type="GO" id="GO:0031625">
    <property type="term" value="F:ubiquitin protein ligase binding"/>
    <property type="evidence" value="ECO:0007669"/>
    <property type="project" value="InterPro"/>
</dbReference>
<dbReference type="FunFam" id="1.20.1310.10:FF:000004">
    <property type="entry name" value="Cullin 4B"/>
    <property type="match status" value="1"/>
</dbReference>
<dbReference type="InterPro" id="IPR036390">
    <property type="entry name" value="WH_DNA-bd_sf"/>
</dbReference>
<evidence type="ECO:0000256" key="4">
    <source>
        <dbReference type="ARBA" id="ARBA00022553"/>
    </source>
</evidence>
<keyword evidence="8" id="KW-0234">DNA repair</keyword>
<dbReference type="GO" id="GO:0042254">
    <property type="term" value="P:ribosome biogenesis"/>
    <property type="evidence" value="ECO:0007669"/>
    <property type="project" value="UniProtKB-ARBA"/>
</dbReference>
<dbReference type="GO" id="GO:0006281">
    <property type="term" value="P:DNA repair"/>
    <property type="evidence" value="ECO:0007669"/>
    <property type="project" value="UniProtKB-KW"/>
</dbReference>
<dbReference type="Proteomes" id="UP000215902">
    <property type="component" value="Unassembled WGS sequence"/>
</dbReference>
<dbReference type="Gene3D" id="1.20.1310.10">
    <property type="entry name" value="Cullin Repeats"/>
    <property type="match status" value="4"/>
</dbReference>
<dbReference type="InterPro" id="IPR045093">
    <property type="entry name" value="Cullin"/>
</dbReference>
<keyword evidence="5" id="KW-0227">DNA damage</keyword>
<keyword evidence="6" id="KW-0833">Ubl conjugation pathway</keyword>
<dbReference type="Pfam" id="PF26557">
    <property type="entry name" value="Cullin_AB"/>
    <property type="match status" value="1"/>
</dbReference>
<evidence type="ECO:0000256" key="9">
    <source>
        <dbReference type="ARBA" id="ARBA00069613"/>
    </source>
</evidence>
<dbReference type="InterPro" id="IPR016157">
    <property type="entry name" value="Cullin_CS"/>
</dbReference>
<dbReference type="PROSITE" id="PS01256">
    <property type="entry name" value="CULLIN_1"/>
    <property type="match status" value="1"/>
</dbReference>
<dbReference type="FunFam" id="1.20.1310.10:FF:000003">
    <property type="entry name" value="Cullin 4A"/>
    <property type="match status" value="1"/>
</dbReference>
<dbReference type="GO" id="GO:0031464">
    <property type="term" value="C:Cul4A-RING E3 ubiquitin ligase complex"/>
    <property type="evidence" value="ECO:0007669"/>
    <property type="project" value="UniProtKB-ARBA"/>
</dbReference>
<evidence type="ECO:0000256" key="12">
    <source>
        <dbReference type="SAM" id="MobiDB-lite"/>
    </source>
</evidence>
<evidence type="ECO:0000256" key="10">
    <source>
        <dbReference type="PROSITE-ProRule" id="PRU00330"/>
    </source>
</evidence>
<dbReference type="FunFam" id="1.10.10.10:FF:000050">
    <property type="entry name" value="Cullin 4B"/>
    <property type="match status" value="1"/>
</dbReference>
<comment type="caution">
    <text evidence="14">The sequence shown here is derived from an EMBL/GenBank/DDBJ whole genome shotgun (WGS) entry which is preliminary data.</text>
</comment>
<dbReference type="GO" id="GO:0005634">
    <property type="term" value="C:nucleus"/>
    <property type="evidence" value="ECO:0007669"/>
    <property type="project" value="UniProtKB-ARBA"/>
</dbReference>
<evidence type="ECO:0000313" key="14">
    <source>
        <dbReference type="EMBL" id="PAA84560.1"/>
    </source>
</evidence>
<evidence type="ECO:0000313" key="15">
    <source>
        <dbReference type="Proteomes" id="UP000215902"/>
    </source>
</evidence>
<dbReference type="SUPFAM" id="SSF74788">
    <property type="entry name" value="Cullin repeat-like"/>
    <property type="match status" value="1"/>
</dbReference>
<dbReference type="Gene3D" id="1.10.10.10">
    <property type="entry name" value="Winged helix-like DNA-binding domain superfamily/Winged helix DNA-binding domain"/>
    <property type="match status" value="1"/>
</dbReference>
<dbReference type="FunFam" id="1.20.1310.10:FF:000001">
    <property type="entry name" value="Cullin 3"/>
    <property type="match status" value="1"/>
</dbReference>
<dbReference type="InterPro" id="IPR036317">
    <property type="entry name" value="Cullin_homology_sf"/>
</dbReference>
<feature type="compositionally biased region" description="Polar residues" evidence="12">
    <location>
        <begin position="1"/>
        <end position="19"/>
    </location>
</feature>
<dbReference type="InterPro" id="IPR059120">
    <property type="entry name" value="Cullin-like_AB"/>
</dbReference>
<dbReference type="STRING" id="282301.A0A267GEU6"/>
<dbReference type="GO" id="GO:0006511">
    <property type="term" value="P:ubiquitin-dependent protein catabolic process"/>
    <property type="evidence" value="ECO:0007669"/>
    <property type="project" value="InterPro"/>
</dbReference>
<dbReference type="Pfam" id="PF00888">
    <property type="entry name" value="Cullin"/>
    <property type="match status" value="1"/>
</dbReference>
<protein>
    <recommendedName>
        <fullName evidence="9">Cullin-4</fullName>
    </recommendedName>
</protein>
<keyword evidence="4" id="KW-0597">Phosphoprotein</keyword>
<keyword evidence="15" id="KW-1185">Reference proteome</keyword>
<feature type="region of interest" description="Disordered" evidence="12">
    <location>
        <begin position="1"/>
        <end position="37"/>
    </location>
</feature>
<evidence type="ECO:0000256" key="5">
    <source>
        <dbReference type="ARBA" id="ARBA00022763"/>
    </source>
</evidence>
<sequence length="763" mass="87658">MSNSGGSRSMLHQQQQKPPTSAGDSSSSVANSSAPSSSSRKLAIKNLSLVGSSTIDYSSEWSKLKEAVDAVYQSTSVQYTLEDLLKAVETVCNHYLADTLYKDLQMVFDQFVQSNLHKFLTDSPDTVSYLRTLASFWDNYCCQILMIRCIFLFLDRQHVLFNPEMRSLWDLGLNTFSRRILDNREVQRRCIGGLLELIELERGGDAVDRQLLRTLLRMLFDLGQYRTVFEPEFLAATERLYRIEGQQRLAALEVADYLSHVETRLAEENDRLSHYLNQCSRTQLFAVLLQQLLTAHLPVIIERGLRPLIVPTVRRDDLSRLYGLLARIEGGHSQLCDAFKSLIKQEGCSIVQNPSCDPEKDRAMVQQLLDFKDKVDEIQANCFDSNEKFQHAIVHSFEAVCNCRPNKPAEYIAKYIDSKLKSGNKSASDEELERLLDKIMVLFRFVQGKDVFEAFYKKDLAKRLLIGRSASSDAEKSMLSKLKQECGAGYTNKLEGMFKDIELSHDINSAFRQHLAQQPQPPSIDMSVNVLTMGFWPTYQPGEVRLPPEMISLQELFRRFYLGKHTGRRLLFQHSLGCCNLKAQFSGGQRKELLVSEFQTLVLLLFNDSDSLTLIEIADRTGIEESELKRTLLSLCVQKQRVLIKNPSSKDVLPTDTFQYNAEFRHKLIKVKFNQLQLKETDKEQKLTEERVFADRQFQVDAAIVRIMKMRKTLEHNPLIAELLEQLKFPCKASDLKKRIESLIDRDYIRRDSDKQNLYHYVA</sequence>
<dbReference type="PROSITE" id="PS50069">
    <property type="entry name" value="CULLIN_2"/>
    <property type="match status" value="1"/>
</dbReference>
<dbReference type="SMART" id="SM00182">
    <property type="entry name" value="CULLIN"/>
    <property type="match status" value="1"/>
</dbReference>
<dbReference type="Gene3D" id="3.30.230.130">
    <property type="entry name" value="Cullin, Chain C, Domain 2"/>
    <property type="match status" value="1"/>
</dbReference>